<dbReference type="CDD" id="cd04301">
    <property type="entry name" value="NAT_SF"/>
    <property type="match status" value="1"/>
</dbReference>
<dbReference type="GO" id="GO:0016747">
    <property type="term" value="F:acyltransferase activity, transferring groups other than amino-acyl groups"/>
    <property type="evidence" value="ECO:0007669"/>
    <property type="project" value="InterPro"/>
</dbReference>
<dbReference type="Gene3D" id="3.40.630.30">
    <property type="match status" value="1"/>
</dbReference>
<dbReference type="PANTHER" id="PTHR42791">
    <property type="entry name" value="GNAT FAMILY ACETYLTRANSFERASE"/>
    <property type="match status" value="1"/>
</dbReference>
<evidence type="ECO:0000313" key="3">
    <source>
        <dbReference type="Proteomes" id="UP001310890"/>
    </source>
</evidence>
<dbReference type="EMBL" id="JAVRRL010000034">
    <property type="protein sequence ID" value="KAK5112018.1"/>
    <property type="molecule type" value="Genomic_DNA"/>
</dbReference>
<accession>A0AAN7TH30</accession>
<dbReference type="InterPro" id="IPR000182">
    <property type="entry name" value="GNAT_dom"/>
</dbReference>
<gene>
    <name evidence="2" type="ORF">LTR62_004552</name>
</gene>
<evidence type="ECO:0000259" key="1">
    <source>
        <dbReference type="PROSITE" id="PS51186"/>
    </source>
</evidence>
<dbReference type="Pfam" id="PF13508">
    <property type="entry name" value="Acetyltransf_7"/>
    <property type="match status" value="1"/>
</dbReference>
<dbReference type="PANTHER" id="PTHR42791:SF2">
    <property type="entry name" value="N-ACETYLTRANSFERASE DOMAIN-CONTAINING PROTEIN"/>
    <property type="match status" value="1"/>
</dbReference>
<name>A0AAN7TH30_9PEZI</name>
<feature type="domain" description="N-acetyltransferase" evidence="1">
    <location>
        <begin position="161"/>
        <end position="239"/>
    </location>
</feature>
<comment type="caution">
    <text evidence="2">The sequence shown here is derived from an EMBL/GenBank/DDBJ whole genome shotgun (WGS) entry which is preliminary data.</text>
</comment>
<proteinExistence type="predicted"/>
<dbReference type="PROSITE" id="PS51186">
    <property type="entry name" value="GNAT"/>
    <property type="match status" value="1"/>
</dbReference>
<organism evidence="2 3">
    <name type="scientific">Meristemomyces frigidus</name>
    <dbReference type="NCBI Taxonomy" id="1508187"/>
    <lineage>
        <taxon>Eukaryota</taxon>
        <taxon>Fungi</taxon>
        <taxon>Dikarya</taxon>
        <taxon>Ascomycota</taxon>
        <taxon>Pezizomycotina</taxon>
        <taxon>Dothideomycetes</taxon>
        <taxon>Dothideomycetidae</taxon>
        <taxon>Mycosphaerellales</taxon>
        <taxon>Teratosphaeriaceae</taxon>
        <taxon>Meristemomyces</taxon>
    </lineage>
</organism>
<dbReference type="Proteomes" id="UP001310890">
    <property type="component" value="Unassembled WGS sequence"/>
</dbReference>
<dbReference type="SUPFAM" id="SSF55729">
    <property type="entry name" value="Acyl-CoA N-acyltransferases (Nat)"/>
    <property type="match status" value="1"/>
</dbReference>
<sequence>MQYQISPLTADDAEGMLKCNIAAFADDALHQAFFPKELEHLVPDAEFWQWRIAKQKKHITDPESVGFKVHPVGQPEVLVGYARWFKPGATARKKAADAAARQTCETNGEVHAAAAPNLESHGVEAAAAADQTSPRCNNELLEDFMQTLGAKAEEIWGNEAEYWTLHAFAVHPEHQGHGLARRMMQWGFDKADEDGLPIYLEASPAGDPVYIHFGFKPVGQIEMLEGKETCRVMIRQPRKKA</sequence>
<reference evidence="2" key="1">
    <citation type="submission" date="2023-08" db="EMBL/GenBank/DDBJ databases">
        <title>Black Yeasts Isolated from many extreme environments.</title>
        <authorList>
            <person name="Coleine C."/>
            <person name="Stajich J.E."/>
            <person name="Selbmann L."/>
        </authorList>
    </citation>
    <scope>NUCLEOTIDE SEQUENCE</scope>
    <source>
        <strain evidence="2">CCFEE 5401</strain>
    </source>
</reference>
<protein>
    <recommendedName>
        <fullName evidence="1">N-acetyltransferase domain-containing protein</fullName>
    </recommendedName>
</protein>
<dbReference type="AlphaFoldDB" id="A0AAN7TH30"/>
<dbReference type="InterPro" id="IPR016181">
    <property type="entry name" value="Acyl_CoA_acyltransferase"/>
</dbReference>
<evidence type="ECO:0000313" key="2">
    <source>
        <dbReference type="EMBL" id="KAK5112018.1"/>
    </source>
</evidence>
<dbReference type="InterPro" id="IPR052523">
    <property type="entry name" value="Trichothecene_AcTrans"/>
</dbReference>